<dbReference type="GeneID" id="8236696"/>
<keyword evidence="8" id="KW-0342">GTP-binding</keyword>
<keyword evidence="4 11" id="KW-0812">Transmembrane</keyword>
<evidence type="ECO:0000256" key="4">
    <source>
        <dbReference type="ARBA" id="ARBA00022692"/>
    </source>
</evidence>
<dbReference type="InterPro" id="IPR019009">
    <property type="entry name" value="SRP_receptor_beta_su"/>
</dbReference>
<dbReference type="GO" id="GO:0005789">
    <property type="term" value="C:endoplasmic reticulum membrane"/>
    <property type="evidence" value="ECO:0007669"/>
    <property type="project" value="UniProtKB-SubCell"/>
</dbReference>
<evidence type="ECO:0000256" key="11">
    <source>
        <dbReference type="SAM" id="Phobius"/>
    </source>
</evidence>
<reference evidence="12" key="1">
    <citation type="submission" date="2007-04" db="EMBL/GenBank/DDBJ databases">
        <title>Annotation of Pediculus humanus corporis strain USDA.</title>
        <authorList>
            <person name="Kirkness E."/>
            <person name="Hannick L."/>
            <person name="Hass B."/>
            <person name="Bruggner R."/>
            <person name="Lawson D."/>
            <person name="Bidwell S."/>
            <person name="Joardar V."/>
            <person name="Caler E."/>
            <person name="Walenz B."/>
            <person name="Inman J."/>
            <person name="Schobel S."/>
            <person name="Galinsky K."/>
            <person name="Amedeo P."/>
            <person name="Strausberg R."/>
        </authorList>
    </citation>
    <scope>NUCLEOTIDE SEQUENCE</scope>
    <source>
        <strain evidence="12">USDA</strain>
    </source>
</reference>
<feature type="transmembrane region" description="Helical" evidence="11">
    <location>
        <begin position="28"/>
        <end position="47"/>
    </location>
</feature>
<reference evidence="13" key="3">
    <citation type="submission" date="2020-05" db="UniProtKB">
        <authorList>
            <consortium name="EnsemblMetazoa"/>
        </authorList>
    </citation>
    <scope>IDENTIFICATION</scope>
    <source>
        <strain evidence="13">USDA</strain>
    </source>
</reference>
<organism>
    <name type="scientific">Pediculus humanus subsp. corporis</name>
    <name type="common">Body louse</name>
    <dbReference type="NCBI Taxonomy" id="121224"/>
    <lineage>
        <taxon>Eukaryota</taxon>
        <taxon>Metazoa</taxon>
        <taxon>Ecdysozoa</taxon>
        <taxon>Arthropoda</taxon>
        <taxon>Hexapoda</taxon>
        <taxon>Insecta</taxon>
        <taxon>Pterygota</taxon>
        <taxon>Neoptera</taxon>
        <taxon>Paraneoptera</taxon>
        <taxon>Psocodea</taxon>
        <taxon>Troctomorpha</taxon>
        <taxon>Phthiraptera</taxon>
        <taxon>Anoplura</taxon>
        <taxon>Pediculidae</taxon>
        <taxon>Pediculus</taxon>
    </lineage>
</organism>
<dbReference type="RefSeq" id="XP_002425041.1">
    <property type="nucleotide sequence ID" value="XM_002424996.1"/>
</dbReference>
<comment type="subcellular location">
    <subcellularLocation>
        <location evidence="1">Endoplasmic reticulum membrane</location>
        <topology evidence="1">Single-pass membrane protein</topology>
    </subcellularLocation>
</comment>
<name>E0VFZ7_PEDHC</name>
<dbReference type="VEuPathDB" id="VectorBase:PHUM170120"/>
<sequence>MDSKDHVRISSTNNNNNNSTTWNYSNTLGFLFAIVALVIFLICFSIYKKSKVKKNGILLFGLCESGKTLIFARLVFNKFIQTHTSIKENLNFYSTGKADFNIIDIPGHERLRNRYFEQFKTQVRALVFVIDSSTVQREIKDVAEYLYSCLIDSYIASCMPPLLILCNKQGEATAKGSTVIKMMLEKELNIVRTTKSNQLESIGKNMNNNYLGKEGVDFEFSHLAPMKVDFAECSALINDDEKEYNIKELEQWIQKLT</sequence>
<evidence type="ECO:0000256" key="1">
    <source>
        <dbReference type="ARBA" id="ARBA00004389"/>
    </source>
</evidence>
<dbReference type="EMBL" id="AAZO01001978">
    <property type="status" value="NOT_ANNOTATED_CDS"/>
    <property type="molecule type" value="Genomic_DNA"/>
</dbReference>
<dbReference type="Gene3D" id="3.40.50.300">
    <property type="entry name" value="P-loop containing nucleotide triphosphate hydrolases"/>
    <property type="match status" value="1"/>
</dbReference>
<dbReference type="EMBL" id="DS235129">
    <property type="protein sequence ID" value="EEB12303.1"/>
    <property type="molecule type" value="Genomic_DNA"/>
</dbReference>
<dbReference type="eggNOG" id="KOG0090">
    <property type="taxonomic scope" value="Eukaryota"/>
</dbReference>
<dbReference type="STRING" id="121224.E0VFZ7"/>
<dbReference type="Pfam" id="PF09439">
    <property type="entry name" value="SRPRB"/>
    <property type="match status" value="1"/>
</dbReference>
<evidence type="ECO:0000313" key="12">
    <source>
        <dbReference type="EMBL" id="EEB12303.1"/>
    </source>
</evidence>
<dbReference type="CDD" id="cd04105">
    <property type="entry name" value="SR_beta"/>
    <property type="match status" value="1"/>
</dbReference>
<dbReference type="PROSITE" id="PS51417">
    <property type="entry name" value="ARF"/>
    <property type="match status" value="1"/>
</dbReference>
<evidence type="ECO:0000256" key="7">
    <source>
        <dbReference type="ARBA" id="ARBA00022989"/>
    </source>
</evidence>
<dbReference type="FunCoup" id="E0VFZ7">
    <property type="interactions" value="1472"/>
</dbReference>
<dbReference type="EnsemblMetazoa" id="PHUM170120-RA">
    <property type="protein sequence ID" value="PHUM170120-PA"/>
    <property type="gene ID" value="PHUM170120"/>
</dbReference>
<evidence type="ECO:0000256" key="5">
    <source>
        <dbReference type="ARBA" id="ARBA00022741"/>
    </source>
</evidence>
<comment type="similarity">
    <text evidence="2">Belongs to the SRP receptor beta subunit family.</text>
</comment>
<dbReference type="OMA" id="MNGVKVT"/>
<keyword evidence="7 11" id="KW-1133">Transmembrane helix</keyword>
<dbReference type="InterPro" id="IPR027417">
    <property type="entry name" value="P-loop_NTPase"/>
</dbReference>
<evidence type="ECO:0000256" key="8">
    <source>
        <dbReference type="ARBA" id="ARBA00023134"/>
    </source>
</evidence>
<reference evidence="12" key="2">
    <citation type="submission" date="2007-04" db="EMBL/GenBank/DDBJ databases">
        <title>The genome of the human body louse.</title>
        <authorList>
            <consortium name="The Human Body Louse Genome Consortium"/>
            <person name="Kirkness E."/>
            <person name="Walenz B."/>
            <person name="Hass B."/>
            <person name="Bruggner R."/>
            <person name="Strausberg R."/>
        </authorList>
    </citation>
    <scope>NUCLEOTIDE SEQUENCE</scope>
    <source>
        <strain evidence="12">USDA</strain>
    </source>
</reference>
<keyword evidence="6" id="KW-0256">Endoplasmic reticulum</keyword>
<evidence type="ECO:0000256" key="2">
    <source>
        <dbReference type="ARBA" id="ARBA00005619"/>
    </source>
</evidence>
<evidence type="ECO:0000313" key="13">
    <source>
        <dbReference type="EnsemblMetazoa" id="PHUM170120-PA"/>
    </source>
</evidence>
<accession>E0VFZ7</accession>
<dbReference type="SUPFAM" id="SSF52540">
    <property type="entry name" value="P-loop containing nucleoside triphosphate hydrolases"/>
    <property type="match status" value="1"/>
</dbReference>
<evidence type="ECO:0000313" key="14">
    <source>
        <dbReference type="Proteomes" id="UP000009046"/>
    </source>
</evidence>
<dbReference type="InterPro" id="IPR024156">
    <property type="entry name" value="Small_GTPase_ARF"/>
</dbReference>
<dbReference type="OrthoDB" id="41266at2759"/>
<keyword evidence="5" id="KW-0547">Nucleotide-binding</keyword>
<evidence type="ECO:0000256" key="3">
    <source>
        <dbReference type="ARBA" id="ARBA00020256"/>
    </source>
</evidence>
<gene>
    <name evidence="13" type="primary">8236696</name>
    <name evidence="12" type="ORF">Phum_PHUM170120</name>
</gene>
<keyword evidence="9 11" id="KW-0472">Membrane</keyword>
<protein>
    <recommendedName>
        <fullName evidence="3">Signal recognition particle receptor subunit beta</fullName>
    </recommendedName>
</protein>
<evidence type="ECO:0000256" key="6">
    <source>
        <dbReference type="ARBA" id="ARBA00022824"/>
    </source>
</evidence>
<dbReference type="HOGENOM" id="CLU_046625_2_0_1"/>
<dbReference type="KEGG" id="phu:Phum_PHUM170120"/>
<dbReference type="Proteomes" id="UP000009046">
    <property type="component" value="Unassembled WGS sequence"/>
</dbReference>
<keyword evidence="14" id="KW-1185">Reference proteome</keyword>
<evidence type="ECO:0000256" key="10">
    <source>
        <dbReference type="ARBA" id="ARBA00023170"/>
    </source>
</evidence>
<keyword evidence="10 12" id="KW-0675">Receptor</keyword>
<evidence type="ECO:0000256" key="9">
    <source>
        <dbReference type="ARBA" id="ARBA00023136"/>
    </source>
</evidence>
<proteinExistence type="inferred from homology"/>
<dbReference type="GO" id="GO:0005525">
    <property type="term" value="F:GTP binding"/>
    <property type="evidence" value="ECO:0007669"/>
    <property type="project" value="UniProtKB-KW"/>
</dbReference>
<dbReference type="InParanoid" id="E0VFZ7"/>
<dbReference type="PANTHER" id="PTHR11711">
    <property type="entry name" value="ADP RIBOSYLATION FACTOR-RELATED"/>
    <property type="match status" value="1"/>
</dbReference>
<dbReference type="CTD" id="8236696"/>
<dbReference type="AlphaFoldDB" id="E0VFZ7"/>